<feature type="transmembrane region" description="Helical" evidence="1">
    <location>
        <begin position="46"/>
        <end position="68"/>
    </location>
</feature>
<feature type="non-terminal residue" evidence="2">
    <location>
        <position position="1"/>
    </location>
</feature>
<dbReference type="AlphaFoldDB" id="A0A2P4PYU3"/>
<evidence type="ECO:0000313" key="3">
    <source>
        <dbReference type="Proteomes" id="UP000018888"/>
    </source>
</evidence>
<gene>
    <name evidence="2" type="ORF">GLOIN_2v1614732</name>
</gene>
<keyword evidence="1" id="KW-0472">Membrane</keyword>
<sequence length="79" mass="9439">MVIRIVRKNPTTTIDNYLCFYEVFSLRIIDFDGTVVEKNLKLDIQSFNYCVFQMVSGGIWIEFLKYVLIRKKSNFNYLL</sequence>
<name>A0A2P4PYU3_RHIID</name>
<accession>A0A2P4PYU3</accession>
<dbReference type="EMBL" id="AUPC02000119">
    <property type="protein sequence ID" value="POG70561.1"/>
    <property type="molecule type" value="Genomic_DNA"/>
</dbReference>
<organism evidence="2 3">
    <name type="scientific">Rhizophagus irregularis (strain DAOM 181602 / DAOM 197198 / MUCL 43194)</name>
    <name type="common">Arbuscular mycorrhizal fungus</name>
    <name type="synonym">Glomus intraradices</name>
    <dbReference type="NCBI Taxonomy" id="747089"/>
    <lineage>
        <taxon>Eukaryota</taxon>
        <taxon>Fungi</taxon>
        <taxon>Fungi incertae sedis</taxon>
        <taxon>Mucoromycota</taxon>
        <taxon>Glomeromycotina</taxon>
        <taxon>Glomeromycetes</taxon>
        <taxon>Glomerales</taxon>
        <taxon>Glomeraceae</taxon>
        <taxon>Rhizophagus</taxon>
    </lineage>
</organism>
<evidence type="ECO:0000256" key="1">
    <source>
        <dbReference type="SAM" id="Phobius"/>
    </source>
</evidence>
<keyword evidence="3" id="KW-1185">Reference proteome</keyword>
<comment type="caution">
    <text evidence="2">The sequence shown here is derived from an EMBL/GenBank/DDBJ whole genome shotgun (WGS) entry which is preliminary data.</text>
</comment>
<keyword evidence="1" id="KW-0812">Transmembrane</keyword>
<proteinExistence type="predicted"/>
<reference evidence="2 3" key="1">
    <citation type="journal article" date="2013" name="Proc. Natl. Acad. Sci. U.S.A.">
        <title>Genome of an arbuscular mycorrhizal fungus provides insight into the oldest plant symbiosis.</title>
        <authorList>
            <person name="Tisserant E."/>
            <person name="Malbreil M."/>
            <person name="Kuo A."/>
            <person name="Kohler A."/>
            <person name="Symeonidi A."/>
            <person name="Balestrini R."/>
            <person name="Charron P."/>
            <person name="Duensing N."/>
            <person name="Frei Dit Frey N."/>
            <person name="Gianinazzi-Pearson V."/>
            <person name="Gilbert L.B."/>
            <person name="Handa Y."/>
            <person name="Herr J.R."/>
            <person name="Hijri M."/>
            <person name="Koul R."/>
            <person name="Kawaguchi M."/>
            <person name="Krajinski F."/>
            <person name="Lammers P.J."/>
            <person name="Masclaux F.G."/>
            <person name="Murat C."/>
            <person name="Morin E."/>
            <person name="Ndikumana S."/>
            <person name="Pagni M."/>
            <person name="Petitpierre D."/>
            <person name="Requena N."/>
            <person name="Rosikiewicz P."/>
            <person name="Riley R."/>
            <person name="Saito K."/>
            <person name="San Clemente H."/>
            <person name="Shapiro H."/>
            <person name="van Tuinen D."/>
            <person name="Becard G."/>
            <person name="Bonfante P."/>
            <person name="Paszkowski U."/>
            <person name="Shachar-Hill Y.Y."/>
            <person name="Tuskan G.A."/>
            <person name="Young P.W."/>
            <person name="Sanders I.R."/>
            <person name="Henrissat B."/>
            <person name="Rensing S.A."/>
            <person name="Grigoriev I.V."/>
            <person name="Corradi N."/>
            <person name="Roux C."/>
            <person name="Martin F."/>
        </authorList>
    </citation>
    <scope>NUCLEOTIDE SEQUENCE [LARGE SCALE GENOMIC DNA]</scope>
    <source>
        <strain evidence="2 3">DAOM 197198</strain>
    </source>
</reference>
<evidence type="ECO:0000313" key="2">
    <source>
        <dbReference type="EMBL" id="POG70561.1"/>
    </source>
</evidence>
<dbReference type="Proteomes" id="UP000018888">
    <property type="component" value="Unassembled WGS sequence"/>
</dbReference>
<reference evidence="2 3" key="2">
    <citation type="journal article" date="2018" name="New Phytol.">
        <title>High intraspecific genome diversity in the model arbuscular mycorrhizal symbiont Rhizophagus irregularis.</title>
        <authorList>
            <person name="Chen E.C.H."/>
            <person name="Morin E."/>
            <person name="Beaudet D."/>
            <person name="Noel J."/>
            <person name="Yildirir G."/>
            <person name="Ndikumana S."/>
            <person name="Charron P."/>
            <person name="St-Onge C."/>
            <person name="Giorgi J."/>
            <person name="Kruger M."/>
            <person name="Marton T."/>
            <person name="Ropars J."/>
            <person name="Grigoriev I.V."/>
            <person name="Hainaut M."/>
            <person name="Henrissat B."/>
            <person name="Roux C."/>
            <person name="Martin F."/>
            <person name="Corradi N."/>
        </authorList>
    </citation>
    <scope>NUCLEOTIDE SEQUENCE [LARGE SCALE GENOMIC DNA]</scope>
    <source>
        <strain evidence="2 3">DAOM 197198</strain>
    </source>
</reference>
<keyword evidence="1" id="KW-1133">Transmembrane helix</keyword>
<protein>
    <submittedName>
        <fullName evidence="2">Uncharacterized protein</fullName>
    </submittedName>
</protein>